<feature type="domain" description="NADP-dependent oxidoreductase" evidence="1">
    <location>
        <begin position="2"/>
        <end position="272"/>
    </location>
</feature>
<dbReference type="RefSeq" id="WP_190383914.1">
    <property type="nucleotide sequence ID" value="NZ_JACJQT010000058.1"/>
</dbReference>
<comment type="caution">
    <text evidence="2">The sequence shown here is derived from an EMBL/GenBank/DDBJ whole genome shotgun (WGS) entry which is preliminary data.</text>
</comment>
<reference evidence="2 3" key="1">
    <citation type="journal article" date="2020" name="ISME J.">
        <title>Comparative genomics reveals insights into cyanobacterial evolution and habitat adaptation.</title>
        <authorList>
            <person name="Chen M.Y."/>
            <person name="Teng W.K."/>
            <person name="Zhao L."/>
            <person name="Hu C.X."/>
            <person name="Zhou Y.K."/>
            <person name="Han B.P."/>
            <person name="Song L.R."/>
            <person name="Shu W.S."/>
        </authorList>
    </citation>
    <scope>NUCLEOTIDE SEQUENCE [LARGE SCALE GENOMIC DNA]</scope>
    <source>
        <strain evidence="2 3">FACHB-1040</strain>
    </source>
</reference>
<gene>
    <name evidence="2" type="ORF">H6F99_19190</name>
</gene>
<dbReference type="InterPro" id="IPR036812">
    <property type="entry name" value="NAD(P)_OxRdtase_dom_sf"/>
</dbReference>
<accession>A0ABR8C1P0</accession>
<dbReference type="PANTHER" id="PTHR43312:SF1">
    <property type="entry name" value="NADP-DEPENDENT OXIDOREDUCTASE DOMAIN-CONTAINING PROTEIN"/>
    <property type="match status" value="1"/>
</dbReference>
<name>A0ABR8C1P0_APHFL</name>
<evidence type="ECO:0000313" key="2">
    <source>
        <dbReference type="EMBL" id="MBD2280315.1"/>
    </source>
</evidence>
<proteinExistence type="predicted"/>
<evidence type="ECO:0000313" key="3">
    <source>
        <dbReference type="Proteomes" id="UP000606721"/>
    </source>
</evidence>
<dbReference type="EMBL" id="JACJQT010000058">
    <property type="protein sequence ID" value="MBD2280315.1"/>
    <property type="molecule type" value="Genomic_DNA"/>
</dbReference>
<dbReference type="CDD" id="cd19097">
    <property type="entry name" value="AKR_unchar"/>
    <property type="match status" value="1"/>
</dbReference>
<dbReference type="PRINTS" id="PR00069">
    <property type="entry name" value="ALDKETRDTASE"/>
</dbReference>
<dbReference type="Gene3D" id="3.20.20.100">
    <property type="entry name" value="NADP-dependent oxidoreductase domain"/>
    <property type="match status" value="1"/>
</dbReference>
<sequence length="294" mass="33179">MKLGLGTVQFGTDYGISNKLGQTSADEVRKILEFAAGHGIRYLDTAPAYGTSEAVLGEHLSPSHQFRIVTKTSKITKSQITADDVQSVLDTFRRSLEQLKQTSVYGLLVHHPDDLLNDGGDRLMLELESLKAQGLVKKIGVSIYGQEEIDKLFKKYSLDLIQIPLNVFDQRLLRNGYLRSLKNQGIEIHVRSIFLQGILLMSEEELPPYLSSFIPYLRRYREVNEKLGISPLQAAIGFVDQLLEVDTILVGVNNLDQLVEIVTATDRIFDSKYLREFVIEDTSLINPSLWRKIV</sequence>
<dbReference type="Proteomes" id="UP000606721">
    <property type="component" value="Unassembled WGS sequence"/>
</dbReference>
<dbReference type="InterPro" id="IPR020471">
    <property type="entry name" value="AKR"/>
</dbReference>
<dbReference type="Pfam" id="PF00248">
    <property type="entry name" value="Aldo_ket_red"/>
    <property type="match status" value="1"/>
</dbReference>
<keyword evidence="3" id="KW-1185">Reference proteome</keyword>
<organism evidence="2 3">
    <name type="scientific">Aphanizomenon flos-aquae FACHB-1040</name>
    <dbReference type="NCBI Taxonomy" id="2692887"/>
    <lineage>
        <taxon>Bacteria</taxon>
        <taxon>Bacillati</taxon>
        <taxon>Cyanobacteriota</taxon>
        <taxon>Cyanophyceae</taxon>
        <taxon>Nostocales</taxon>
        <taxon>Aphanizomenonaceae</taxon>
        <taxon>Aphanizomenon</taxon>
    </lineage>
</organism>
<protein>
    <submittedName>
        <fullName evidence="2">Aldo/keto reductase</fullName>
    </submittedName>
</protein>
<dbReference type="InterPro" id="IPR023210">
    <property type="entry name" value="NADP_OxRdtase_dom"/>
</dbReference>
<dbReference type="SUPFAM" id="SSF51430">
    <property type="entry name" value="NAD(P)-linked oxidoreductase"/>
    <property type="match status" value="1"/>
</dbReference>
<dbReference type="PANTHER" id="PTHR43312">
    <property type="entry name" value="D-THREO-ALDOSE 1-DEHYDROGENASE"/>
    <property type="match status" value="1"/>
</dbReference>
<dbReference type="InterPro" id="IPR053135">
    <property type="entry name" value="AKR2_Oxidoreductase"/>
</dbReference>
<evidence type="ECO:0000259" key="1">
    <source>
        <dbReference type="Pfam" id="PF00248"/>
    </source>
</evidence>